<sequence>MVARSRWRQAAWFALLYVGGVLAVGVVAALFRLLVPR</sequence>
<accession>A0A7X5QSZ6</accession>
<evidence type="ECO:0000313" key="3">
    <source>
        <dbReference type="Proteomes" id="UP000518878"/>
    </source>
</evidence>
<dbReference type="AlphaFoldDB" id="A0A7X5QSZ6"/>
<keyword evidence="3" id="KW-1185">Reference proteome</keyword>
<comment type="caution">
    <text evidence="2">The sequence shown here is derived from an EMBL/GenBank/DDBJ whole genome shotgun (WGS) entry which is preliminary data.</text>
</comment>
<reference evidence="2 3" key="1">
    <citation type="journal article" date="2006" name="Int. J. Syst. Evol. Microbiol.">
        <title>Dyella yeojuensis sp. nov., isolated from greenhouse soil in Korea.</title>
        <authorList>
            <person name="Kim B.Y."/>
            <person name="Weon H.Y."/>
            <person name="Lee K.H."/>
            <person name="Seok S.J."/>
            <person name="Kwon S.W."/>
            <person name="Go S.J."/>
            <person name="Stackebrandt E."/>
        </authorList>
    </citation>
    <scope>NUCLEOTIDE SEQUENCE [LARGE SCALE GENOMIC DNA]</scope>
    <source>
        <strain evidence="2 3">DSM 17673</strain>
    </source>
</reference>
<dbReference type="Proteomes" id="UP000518878">
    <property type="component" value="Unassembled WGS sequence"/>
</dbReference>
<keyword evidence="1" id="KW-0812">Transmembrane</keyword>
<name>A0A7X5QSZ6_9GAMM</name>
<dbReference type="EMBL" id="JAAQTL010000001">
    <property type="protein sequence ID" value="NID14846.1"/>
    <property type="molecule type" value="Genomic_DNA"/>
</dbReference>
<keyword evidence="1" id="KW-0472">Membrane</keyword>
<keyword evidence="1" id="KW-1133">Transmembrane helix</keyword>
<evidence type="ECO:0000256" key="1">
    <source>
        <dbReference type="SAM" id="Phobius"/>
    </source>
</evidence>
<dbReference type="InterPro" id="IPR018895">
    <property type="entry name" value="DUF2474"/>
</dbReference>
<organism evidence="2 3">
    <name type="scientific">Luteibacter yeojuensis</name>
    <dbReference type="NCBI Taxonomy" id="345309"/>
    <lineage>
        <taxon>Bacteria</taxon>
        <taxon>Pseudomonadati</taxon>
        <taxon>Pseudomonadota</taxon>
        <taxon>Gammaproteobacteria</taxon>
        <taxon>Lysobacterales</taxon>
        <taxon>Rhodanobacteraceae</taxon>
        <taxon>Luteibacter</taxon>
    </lineage>
</organism>
<proteinExistence type="predicted"/>
<evidence type="ECO:0000313" key="2">
    <source>
        <dbReference type="EMBL" id="NID14846.1"/>
    </source>
</evidence>
<dbReference type="Pfam" id="PF10617">
    <property type="entry name" value="DUF2474"/>
    <property type="match status" value="1"/>
</dbReference>
<feature type="transmembrane region" description="Helical" evidence="1">
    <location>
        <begin position="12"/>
        <end position="35"/>
    </location>
</feature>
<protein>
    <submittedName>
        <fullName evidence="2">DUF2474 family protein</fullName>
    </submittedName>
</protein>
<dbReference type="RefSeq" id="WP_166698619.1">
    <property type="nucleotide sequence ID" value="NZ_JAAQTL010000001.1"/>
</dbReference>
<gene>
    <name evidence="2" type="ORF">HBF32_05115</name>
</gene>